<dbReference type="GeneID" id="78570219"/>
<dbReference type="Proteomes" id="UP000254235">
    <property type="component" value="Unassembled WGS sequence"/>
</dbReference>
<gene>
    <name evidence="1" type="ORF">NCTC13043_00482</name>
</gene>
<protein>
    <submittedName>
        <fullName evidence="1">Uncharacterized protein</fullName>
    </submittedName>
</protein>
<evidence type="ECO:0000313" key="1">
    <source>
        <dbReference type="EMBL" id="SUC11626.1"/>
    </source>
</evidence>
<accession>A0A379EYZ8</accession>
<dbReference type="AlphaFoldDB" id="A0A379EYZ8"/>
<proteinExistence type="predicted"/>
<organism evidence="1 2">
    <name type="scientific">Prevotella pallens</name>
    <dbReference type="NCBI Taxonomy" id="60133"/>
    <lineage>
        <taxon>Bacteria</taxon>
        <taxon>Pseudomonadati</taxon>
        <taxon>Bacteroidota</taxon>
        <taxon>Bacteroidia</taxon>
        <taxon>Bacteroidales</taxon>
        <taxon>Prevotellaceae</taxon>
        <taxon>Prevotella</taxon>
    </lineage>
</organism>
<name>A0A379EYZ8_9BACT</name>
<evidence type="ECO:0000313" key="2">
    <source>
        <dbReference type="Proteomes" id="UP000254235"/>
    </source>
</evidence>
<dbReference type="RefSeq" id="WP_115082884.1">
    <property type="nucleotide sequence ID" value="NZ_JABZUP010000056.1"/>
</dbReference>
<reference evidence="1 2" key="1">
    <citation type="submission" date="2018-06" db="EMBL/GenBank/DDBJ databases">
        <authorList>
            <consortium name="Pathogen Informatics"/>
            <person name="Doyle S."/>
        </authorList>
    </citation>
    <scope>NUCLEOTIDE SEQUENCE [LARGE SCALE GENOMIC DNA]</scope>
    <source>
        <strain evidence="1 2">NCTC13043</strain>
    </source>
</reference>
<sequence length="144" mass="17115">MNNFYDNLLIKNVEEQNINYTVISNLSYYMENLSKHFPFIGSRIDFSSLHNYKLVKSDQGKVSFDVVNFIQKLIEEKMFSKEDEIIYIGDSLTEVGYEFYLKDLVKVIPFIIDEIPQHHYFLSKDLKKIIYISFENEIEFGEVL</sequence>
<dbReference type="OrthoDB" id="8481305at2"/>
<dbReference type="EMBL" id="UGTP01000001">
    <property type="protein sequence ID" value="SUC11626.1"/>
    <property type="molecule type" value="Genomic_DNA"/>
</dbReference>